<dbReference type="AlphaFoldDB" id="A0A0L0CEI7"/>
<comment type="caution">
    <text evidence="1">The sequence shown here is derived from an EMBL/GenBank/DDBJ whole genome shotgun (WGS) entry which is preliminary data.</text>
</comment>
<keyword evidence="2" id="KW-1185">Reference proteome</keyword>
<dbReference type="EMBL" id="JRES01000501">
    <property type="protein sequence ID" value="KNC30671.1"/>
    <property type="molecule type" value="Genomic_DNA"/>
</dbReference>
<proteinExistence type="predicted"/>
<dbReference type="OrthoDB" id="7880149at2759"/>
<organism evidence="1 2">
    <name type="scientific">Lucilia cuprina</name>
    <name type="common">Green bottle fly</name>
    <name type="synonym">Australian sheep blowfly</name>
    <dbReference type="NCBI Taxonomy" id="7375"/>
    <lineage>
        <taxon>Eukaryota</taxon>
        <taxon>Metazoa</taxon>
        <taxon>Ecdysozoa</taxon>
        <taxon>Arthropoda</taxon>
        <taxon>Hexapoda</taxon>
        <taxon>Insecta</taxon>
        <taxon>Pterygota</taxon>
        <taxon>Neoptera</taxon>
        <taxon>Endopterygota</taxon>
        <taxon>Diptera</taxon>
        <taxon>Brachycera</taxon>
        <taxon>Muscomorpha</taxon>
        <taxon>Oestroidea</taxon>
        <taxon>Calliphoridae</taxon>
        <taxon>Luciliinae</taxon>
        <taxon>Lucilia</taxon>
    </lineage>
</organism>
<protein>
    <submittedName>
        <fullName evidence="1">Uncharacterized protein</fullName>
    </submittedName>
</protein>
<dbReference type="Proteomes" id="UP000037069">
    <property type="component" value="Unassembled WGS sequence"/>
</dbReference>
<dbReference type="Pfam" id="PF14958">
    <property type="entry name" value="PAAT-like"/>
    <property type="match status" value="1"/>
</dbReference>
<reference evidence="1 2" key="1">
    <citation type="journal article" date="2015" name="Nat. Commun.">
        <title>Lucilia cuprina genome unlocks parasitic fly biology to underpin future interventions.</title>
        <authorList>
            <person name="Anstead C.A."/>
            <person name="Korhonen P.K."/>
            <person name="Young N.D."/>
            <person name="Hall R.S."/>
            <person name="Jex A.R."/>
            <person name="Murali S.C."/>
            <person name="Hughes D.S."/>
            <person name="Lee S.F."/>
            <person name="Perry T."/>
            <person name="Stroehlein A.J."/>
            <person name="Ansell B.R."/>
            <person name="Breugelmans B."/>
            <person name="Hofmann A."/>
            <person name="Qu J."/>
            <person name="Dugan S."/>
            <person name="Lee S.L."/>
            <person name="Chao H."/>
            <person name="Dinh H."/>
            <person name="Han Y."/>
            <person name="Doddapaneni H.V."/>
            <person name="Worley K.C."/>
            <person name="Muzny D.M."/>
            <person name="Ioannidis P."/>
            <person name="Waterhouse R.M."/>
            <person name="Zdobnov E.M."/>
            <person name="James P.J."/>
            <person name="Bagnall N.H."/>
            <person name="Kotze A.C."/>
            <person name="Gibbs R.A."/>
            <person name="Richards S."/>
            <person name="Batterham P."/>
            <person name="Gasser R.B."/>
        </authorList>
    </citation>
    <scope>NUCLEOTIDE SEQUENCE [LARGE SCALE GENOMIC DNA]</scope>
    <source>
        <strain evidence="1 2">LS</strain>
        <tissue evidence="1">Full body</tissue>
    </source>
</reference>
<name>A0A0L0CEI7_LUCCU</name>
<sequence length="275" mass="31312">MDNSTVKISSNWSQIGGCPFSQAAKIQAADPDIFAGPSLDVLVDEEKSILLNKGDSSENCELDVEIFPHYKIQAASFVCNVPKVEVFLNPVKEYLETIYGVVVDDSDDQFKSYRYDVQVEKSGVTYLTLKFLTDFCDVCIFGIMLHTAPNPNGITTSLPNTACINIENVQNMLQNSRKQPGPTSERCKQLLELMTKANQSNTLTLDQLMKQKMNIDQIKTDKNSENDDILNQLKLHIDDRLQKMEQRINRYLEHMEERQMQKLDVILNTLQHTNK</sequence>
<dbReference type="OMA" id="VTARCSW"/>
<dbReference type="PANTHER" id="PTHR14787">
    <property type="entry name" value="C10ORF188 FAMILY MEMBER"/>
    <property type="match status" value="1"/>
</dbReference>
<dbReference type="InterPro" id="IPR028043">
    <property type="entry name" value="PAAT-like"/>
</dbReference>
<evidence type="ECO:0000313" key="1">
    <source>
        <dbReference type="EMBL" id="KNC30671.1"/>
    </source>
</evidence>
<accession>A0A0L0CEI7</accession>
<dbReference type="PANTHER" id="PTHR14787:SF1">
    <property type="entry name" value="ATPASE PAAT"/>
    <property type="match status" value="1"/>
</dbReference>
<gene>
    <name evidence="1" type="ORF">FF38_11734</name>
</gene>
<evidence type="ECO:0000313" key="2">
    <source>
        <dbReference type="Proteomes" id="UP000037069"/>
    </source>
</evidence>